<feature type="compositionally biased region" description="Polar residues" evidence="1">
    <location>
        <begin position="229"/>
        <end position="242"/>
    </location>
</feature>
<dbReference type="PANTHER" id="PTHR42791">
    <property type="entry name" value="GNAT FAMILY ACETYLTRANSFERASE"/>
    <property type="match status" value="1"/>
</dbReference>
<dbReference type="Pfam" id="PF00583">
    <property type="entry name" value="Acetyltransf_1"/>
    <property type="match status" value="1"/>
</dbReference>
<evidence type="ECO:0000313" key="4">
    <source>
        <dbReference type="Proteomes" id="UP001235712"/>
    </source>
</evidence>
<dbReference type="PROSITE" id="PS51186">
    <property type="entry name" value="GNAT"/>
    <property type="match status" value="1"/>
</dbReference>
<sequence length="242" mass="26451">MITPHIRAATITEAREVADLFARAYEHDPVWAALAPRADRRTRTIRRVMRAELLRGGVRTLDVATDPETGRIIGALSYEAPRHRTPAHWWDRFTAHLPGCIGRALRHDLTVRNLRPSEPHWYLHDIAADPGHRGQGIGSALLRHRLGLIDQAPTPAALQATTTASARLYGRYGFAEVAPIHDLPGVTSFALTRPARPARPAAPPGPGRSQSQNQPGGVCPEKISRDSILANQSSADRQPSAT</sequence>
<name>A0ABT9PEX4_9ACTN</name>
<dbReference type="InterPro" id="IPR016181">
    <property type="entry name" value="Acyl_CoA_acyltransferase"/>
</dbReference>
<evidence type="ECO:0000256" key="1">
    <source>
        <dbReference type="SAM" id="MobiDB-lite"/>
    </source>
</evidence>
<feature type="region of interest" description="Disordered" evidence="1">
    <location>
        <begin position="195"/>
        <end position="242"/>
    </location>
</feature>
<proteinExistence type="predicted"/>
<comment type="caution">
    <text evidence="3">The sequence shown here is derived from an EMBL/GenBank/DDBJ whole genome shotgun (WGS) entry which is preliminary data.</text>
</comment>
<dbReference type="InterPro" id="IPR052523">
    <property type="entry name" value="Trichothecene_AcTrans"/>
</dbReference>
<organism evidence="3 4">
    <name type="scientific">Kineosporia succinea</name>
    <dbReference type="NCBI Taxonomy" id="84632"/>
    <lineage>
        <taxon>Bacteria</taxon>
        <taxon>Bacillati</taxon>
        <taxon>Actinomycetota</taxon>
        <taxon>Actinomycetes</taxon>
        <taxon>Kineosporiales</taxon>
        <taxon>Kineosporiaceae</taxon>
        <taxon>Kineosporia</taxon>
    </lineage>
</organism>
<evidence type="ECO:0000313" key="3">
    <source>
        <dbReference type="EMBL" id="MDP9831046.1"/>
    </source>
</evidence>
<dbReference type="PANTHER" id="PTHR42791:SF1">
    <property type="entry name" value="N-ACETYLTRANSFERASE DOMAIN-CONTAINING PROTEIN"/>
    <property type="match status" value="1"/>
</dbReference>
<reference evidence="3 4" key="1">
    <citation type="submission" date="2023-07" db="EMBL/GenBank/DDBJ databases">
        <title>Sequencing the genomes of 1000 actinobacteria strains.</title>
        <authorList>
            <person name="Klenk H.-P."/>
        </authorList>
    </citation>
    <scope>NUCLEOTIDE SEQUENCE [LARGE SCALE GENOMIC DNA]</scope>
    <source>
        <strain evidence="3 4">DSM 44388</strain>
    </source>
</reference>
<gene>
    <name evidence="3" type="ORF">J2S57_006795</name>
</gene>
<protein>
    <submittedName>
        <fullName evidence="3">Ribosomal protein S18 acetylase RimI-like enzyme</fullName>
    </submittedName>
</protein>
<feature type="domain" description="N-acetyltransferase" evidence="2">
    <location>
        <begin position="4"/>
        <end position="196"/>
    </location>
</feature>
<keyword evidence="4" id="KW-1185">Reference proteome</keyword>
<accession>A0ABT9PEX4</accession>
<dbReference type="InterPro" id="IPR000182">
    <property type="entry name" value="GNAT_dom"/>
</dbReference>
<dbReference type="CDD" id="cd04301">
    <property type="entry name" value="NAT_SF"/>
    <property type="match status" value="1"/>
</dbReference>
<evidence type="ECO:0000259" key="2">
    <source>
        <dbReference type="PROSITE" id="PS51186"/>
    </source>
</evidence>
<dbReference type="SUPFAM" id="SSF55729">
    <property type="entry name" value="Acyl-CoA N-acyltransferases (Nat)"/>
    <property type="match status" value="1"/>
</dbReference>
<dbReference type="EMBL" id="JAUSQZ010000001">
    <property type="protein sequence ID" value="MDP9831046.1"/>
    <property type="molecule type" value="Genomic_DNA"/>
</dbReference>
<dbReference type="RefSeq" id="WP_307250439.1">
    <property type="nucleotide sequence ID" value="NZ_JAUSQZ010000001.1"/>
</dbReference>
<dbReference type="Gene3D" id="3.40.630.30">
    <property type="match status" value="1"/>
</dbReference>
<dbReference type="Proteomes" id="UP001235712">
    <property type="component" value="Unassembled WGS sequence"/>
</dbReference>